<comment type="caution">
    <text evidence="10">The sequence shown here is derived from an EMBL/GenBank/DDBJ whole genome shotgun (WGS) entry which is preliminary data.</text>
</comment>
<dbReference type="PROSITE" id="PS00217">
    <property type="entry name" value="SUGAR_TRANSPORT_2"/>
    <property type="match status" value="1"/>
</dbReference>
<evidence type="ECO:0000313" key="11">
    <source>
        <dbReference type="Proteomes" id="UP000658656"/>
    </source>
</evidence>
<feature type="transmembrane region" description="Helical" evidence="8">
    <location>
        <begin position="165"/>
        <end position="185"/>
    </location>
</feature>
<feature type="domain" description="Major facilitator superfamily (MFS) profile" evidence="9">
    <location>
        <begin position="12"/>
        <end position="494"/>
    </location>
</feature>
<evidence type="ECO:0000256" key="5">
    <source>
        <dbReference type="ARBA" id="ARBA00022692"/>
    </source>
</evidence>
<dbReference type="InterPro" id="IPR005829">
    <property type="entry name" value="Sugar_transporter_CS"/>
</dbReference>
<dbReference type="PROSITE" id="PS50850">
    <property type="entry name" value="MFS"/>
    <property type="match status" value="1"/>
</dbReference>
<organism evidence="10 11">
    <name type="scientific">Amycolatopsis bartoniae</name>
    <dbReference type="NCBI Taxonomy" id="941986"/>
    <lineage>
        <taxon>Bacteria</taxon>
        <taxon>Bacillati</taxon>
        <taxon>Actinomycetota</taxon>
        <taxon>Actinomycetes</taxon>
        <taxon>Pseudonocardiales</taxon>
        <taxon>Pseudonocardiaceae</taxon>
        <taxon>Amycolatopsis</taxon>
    </lineage>
</organism>
<evidence type="ECO:0000256" key="2">
    <source>
        <dbReference type="ARBA" id="ARBA00007520"/>
    </source>
</evidence>
<evidence type="ECO:0000256" key="6">
    <source>
        <dbReference type="ARBA" id="ARBA00022989"/>
    </source>
</evidence>
<dbReference type="EMBL" id="BNAV01000004">
    <property type="protein sequence ID" value="GHF55955.1"/>
    <property type="molecule type" value="Genomic_DNA"/>
</dbReference>
<dbReference type="InterPro" id="IPR020846">
    <property type="entry name" value="MFS_dom"/>
</dbReference>
<feature type="transmembrane region" description="Helical" evidence="8">
    <location>
        <begin position="77"/>
        <end position="96"/>
    </location>
</feature>
<feature type="transmembrane region" description="Helical" evidence="8">
    <location>
        <begin position="197"/>
        <end position="219"/>
    </location>
</feature>
<dbReference type="GO" id="GO:0005886">
    <property type="term" value="C:plasma membrane"/>
    <property type="evidence" value="ECO:0007669"/>
    <property type="project" value="UniProtKB-SubCell"/>
</dbReference>
<reference evidence="10" key="1">
    <citation type="journal article" date="2014" name="Int. J. Syst. Evol. Microbiol.">
        <title>Complete genome sequence of Corynebacterium casei LMG S-19264T (=DSM 44701T), isolated from a smear-ripened cheese.</title>
        <authorList>
            <consortium name="US DOE Joint Genome Institute (JGI-PGF)"/>
            <person name="Walter F."/>
            <person name="Albersmeier A."/>
            <person name="Kalinowski J."/>
            <person name="Ruckert C."/>
        </authorList>
    </citation>
    <scope>NUCLEOTIDE SEQUENCE</scope>
    <source>
        <strain evidence="10">CGMCC 4.7679</strain>
    </source>
</reference>
<accession>A0A8H9IX89</accession>
<dbReference type="Gene3D" id="1.20.1720.10">
    <property type="entry name" value="Multidrug resistance protein D"/>
    <property type="match status" value="1"/>
</dbReference>
<keyword evidence="4" id="KW-1003">Cell membrane</keyword>
<keyword evidence="3" id="KW-0813">Transport</keyword>
<keyword evidence="5 8" id="KW-0812">Transmembrane</keyword>
<reference evidence="10" key="2">
    <citation type="submission" date="2020-09" db="EMBL/GenBank/DDBJ databases">
        <authorList>
            <person name="Sun Q."/>
            <person name="Zhou Y."/>
        </authorList>
    </citation>
    <scope>NUCLEOTIDE SEQUENCE</scope>
    <source>
        <strain evidence="10">CGMCC 4.7679</strain>
    </source>
</reference>
<feature type="transmembrane region" description="Helical" evidence="8">
    <location>
        <begin position="403"/>
        <end position="422"/>
    </location>
</feature>
<feature type="transmembrane region" description="Helical" evidence="8">
    <location>
        <begin position="467"/>
        <end position="489"/>
    </location>
</feature>
<dbReference type="SUPFAM" id="SSF103473">
    <property type="entry name" value="MFS general substrate transporter"/>
    <property type="match status" value="1"/>
</dbReference>
<protein>
    <recommendedName>
        <fullName evidence="9">Major facilitator superfamily (MFS) profile domain-containing protein</fullName>
    </recommendedName>
</protein>
<dbReference type="AlphaFoldDB" id="A0A8H9IX89"/>
<comment type="subcellular location">
    <subcellularLocation>
        <location evidence="1">Cell membrane</location>
        <topology evidence="1">Multi-pass membrane protein</topology>
    </subcellularLocation>
</comment>
<evidence type="ECO:0000313" key="10">
    <source>
        <dbReference type="EMBL" id="GHF55955.1"/>
    </source>
</evidence>
<dbReference type="InterPro" id="IPR004638">
    <property type="entry name" value="EmrB-like"/>
</dbReference>
<dbReference type="OrthoDB" id="7375466at2"/>
<feature type="transmembrane region" description="Helical" evidence="8">
    <location>
        <begin position="306"/>
        <end position="325"/>
    </location>
</feature>
<evidence type="ECO:0000256" key="8">
    <source>
        <dbReference type="SAM" id="Phobius"/>
    </source>
</evidence>
<feature type="transmembrane region" description="Helical" evidence="8">
    <location>
        <begin position="268"/>
        <end position="294"/>
    </location>
</feature>
<evidence type="ECO:0000256" key="7">
    <source>
        <dbReference type="ARBA" id="ARBA00023136"/>
    </source>
</evidence>
<sequence>MTAKLDPKVLVVLPGFMLATLLAALDQTVVATSLPTIATDLGELTHLSWVVTAYALTVAISMPVHGKLADLFDRKRLFQTSLVLFLAGSALCGLAGSFTQLVVFRAVQGLGAGGLVVGSQAILAELIPPAERGRYLGFMQSVHALGTVTGPLLGGLLTQGVGWRWVFYVNVPIGVAALVVVALKLKLPARPPGKPRIDWWGPVTLSIGAAALLSVASWGGNTLPWSSPAVLALVTVGVVFLGVFVAVERRAPEPMLPLRLFGNRVVRVLVPLVFCLGVATLGATIFVPLFLQVVDGVSPAASGLRLAPLWLCWAVTATTSGHLVAKFGRYRIFPLAGTSLLTAGMFGLAALGVSAPYWTQALALGALGVGLGMVNSVMLVVAQSAVGQRDVGVATSTTTFSQTLGASFGVAVLGAVFAGRLGSALSATVPAPVVERFSARGINIDRAQIDALSPDLRAGFLTAFADALRAVFLTAAGVAVLAVVLAWVLPEIRLRRRGEASKPPSFTGTVFVSTRRSTMTAEQAGPDQ</sequence>
<gene>
    <name evidence="10" type="ORF">GCM10017566_31300</name>
</gene>
<feature type="transmembrane region" description="Helical" evidence="8">
    <location>
        <begin position="332"/>
        <end position="355"/>
    </location>
</feature>
<dbReference type="PANTHER" id="PTHR23501">
    <property type="entry name" value="MAJOR FACILITATOR SUPERFAMILY"/>
    <property type="match status" value="1"/>
</dbReference>
<dbReference type="NCBIfam" id="TIGR00711">
    <property type="entry name" value="efflux_EmrB"/>
    <property type="match status" value="1"/>
</dbReference>
<dbReference type="PANTHER" id="PTHR23501:SF197">
    <property type="entry name" value="COMD"/>
    <property type="match status" value="1"/>
</dbReference>
<feature type="transmembrane region" description="Helical" evidence="8">
    <location>
        <begin position="225"/>
        <end position="247"/>
    </location>
</feature>
<dbReference type="InterPro" id="IPR036259">
    <property type="entry name" value="MFS_trans_sf"/>
</dbReference>
<dbReference type="GO" id="GO:0022857">
    <property type="term" value="F:transmembrane transporter activity"/>
    <property type="evidence" value="ECO:0007669"/>
    <property type="project" value="InterPro"/>
</dbReference>
<dbReference type="RefSeq" id="WP_145935919.1">
    <property type="nucleotide sequence ID" value="NZ_BNAV01000004.1"/>
</dbReference>
<evidence type="ECO:0000259" key="9">
    <source>
        <dbReference type="PROSITE" id="PS50850"/>
    </source>
</evidence>
<dbReference type="Proteomes" id="UP000658656">
    <property type="component" value="Unassembled WGS sequence"/>
</dbReference>
<dbReference type="PRINTS" id="PR01036">
    <property type="entry name" value="TCRTETB"/>
</dbReference>
<dbReference type="FunFam" id="1.20.1720.10:FF:000004">
    <property type="entry name" value="EmrB/QacA family drug resistance transporter"/>
    <property type="match status" value="1"/>
</dbReference>
<comment type="similarity">
    <text evidence="2">Belongs to the major facilitator superfamily. TCR/Tet family.</text>
</comment>
<dbReference type="Pfam" id="PF07690">
    <property type="entry name" value="MFS_1"/>
    <property type="match status" value="1"/>
</dbReference>
<dbReference type="CDD" id="cd17502">
    <property type="entry name" value="MFS_Azr1_MDR_like"/>
    <property type="match status" value="1"/>
</dbReference>
<name>A0A8H9IX89_9PSEU</name>
<keyword evidence="7 8" id="KW-0472">Membrane</keyword>
<evidence type="ECO:0000256" key="4">
    <source>
        <dbReference type="ARBA" id="ARBA00022475"/>
    </source>
</evidence>
<evidence type="ECO:0000256" key="1">
    <source>
        <dbReference type="ARBA" id="ARBA00004651"/>
    </source>
</evidence>
<dbReference type="InterPro" id="IPR011701">
    <property type="entry name" value="MFS"/>
</dbReference>
<dbReference type="Gene3D" id="1.20.1250.20">
    <property type="entry name" value="MFS general substrate transporter like domains"/>
    <property type="match status" value="1"/>
</dbReference>
<keyword evidence="11" id="KW-1185">Reference proteome</keyword>
<evidence type="ECO:0000256" key="3">
    <source>
        <dbReference type="ARBA" id="ARBA00022448"/>
    </source>
</evidence>
<proteinExistence type="inferred from homology"/>
<feature type="transmembrane region" description="Helical" evidence="8">
    <location>
        <begin position="47"/>
        <end position="65"/>
    </location>
</feature>
<keyword evidence="6 8" id="KW-1133">Transmembrane helix</keyword>
<feature type="transmembrane region" description="Helical" evidence="8">
    <location>
        <begin position="361"/>
        <end position="382"/>
    </location>
</feature>